<dbReference type="SUPFAM" id="SSF53098">
    <property type="entry name" value="Ribonuclease H-like"/>
    <property type="match status" value="1"/>
</dbReference>
<gene>
    <name evidence="3" type="ORF">SAMN05421788_10463</name>
</gene>
<keyword evidence="4" id="KW-1185">Reference proteome</keyword>
<dbReference type="GO" id="GO:0006259">
    <property type="term" value="P:DNA metabolic process"/>
    <property type="evidence" value="ECO:0007669"/>
    <property type="project" value="UniProtKB-ARBA"/>
</dbReference>
<dbReference type="Pfam" id="PF00929">
    <property type="entry name" value="RNase_T"/>
    <property type="match status" value="1"/>
</dbReference>
<protein>
    <submittedName>
        <fullName evidence="3">DNA polymerase-3 subunit epsilon</fullName>
    </submittedName>
</protein>
<dbReference type="EMBL" id="FTOR01000004">
    <property type="protein sequence ID" value="SIT14237.1"/>
    <property type="molecule type" value="Genomic_DNA"/>
</dbReference>
<dbReference type="STRING" id="477680.SAMN05421788_10463"/>
<dbReference type="Proteomes" id="UP000186917">
    <property type="component" value="Unassembled WGS sequence"/>
</dbReference>
<dbReference type="GO" id="GO:0003676">
    <property type="term" value="F:nucleic acid binding"/>
    <property type="evidence" value="ECO:0007669"/>
    <property type="project" value="InterPro"/>
</dbReference>
<evidence type="ECO:0000259" key="2">
    <source>
        <dbReference type="SMART" id="SM00479"/>
    </source>
</evidence>
<accession>A0A1N7PUW9</accession>
<dbReference type="Gene3D" id="3.30.420.10">
    <property type="entry name" value="Ribonuclease H-like superfamily/Ribonuclease H"/>
    <property type="match status" value="1"/>
</dbReference>
<evidence type="ECO:0000256" key="1">
    <source>
        <dbReference type="SAM" id="Phobius"/>
    </source>
</evidence>
<organism evidence="3 4">
    <name type="scientific">Filimonas lacunae</name>
    <dbReference type="NCBI Taxonomy" id="477680"/>
    <lineage>
        <taxon>Bacteria</taxon>
        <taxon>Pseudomonadati</taxon>
        <taxon>Bacteroidota</taxon>
        <taxon>Chitinophagia</taxon>
        <taxon>Chitinophagales</taxon>
        <taxon>Chitinophagaceae</taxon>
        <taxon>Filimonas</taxon>
    </lineage>
</organism>
<dbReference type="InterPro" id="IPR012337">
    <property type="entry name" value="RNaseH-like_sf"/>
</dbReference>
<feature type="domain" description="Exonuclease" evidence="2">
    <location>
        <begin position="17"/>
        <end position="203"/>
    </location>
</feature>
<keyword evidence="1" id="KW-0472">Membrane</keyword>
<dbReference type="InterPro" id="IPR013520">
    <property type="entry name" value="Ribonucl_H"/>
</dbReference>
<reference evidence="4" key="1">
    <citation type="submission" date="2017-01" db="EMBL/GenBank/DDBJ databases">
        <authorList>
            <person name="Varghese N."/>
            <person name="Submissions S."/>
        </authorList>
    </citation>
    <scope>NUCLEOTIDE SEQUENCE [LARGE SCALE GENOMIC DNA]</scope>
    <source>
        <strain evidence="4">DSM 21054</strain>
    </source>
</reference>
<evidence type="ECO:0000313" key="4">
    <source>
        <dbReference type="Proteomes" id="UP000186917"/>
    </source>
</evidence>
<proteinExistence type="predicted"/>
<keyword evidence="1" id="KW-0812">Transmembrane</keyword>
<dbReference type="InterPro" id="IPR036397">
    <property type="entry name" value="RNaseH_sf"/>
</dbReference>
<keyword evidence="1" id="KW-1133">Transmembrane helix</keyword>
<dbReference type="SMART" id="SM00479">
    <property type="entry name" value="EXOIII"/>
    <property type="match status" value="1"/>
</dbReference>
<evidence type="ECO:0000313" key="3">
    <source>
        <dbReference type="EMBL" id="SIT14237.1"/>
    </source>
</evidence>
<dbReference type="RefSeq" id="WP_197705844.1">
    <property type="nucleotide sequence ID" value="NZ_AP017422.1"/>
</dbReference>
<feature type="transmembrane region" description="Helical" evidence="1">
    <location>
        <begin position="225"/>
        <end position="244"/>
    </location>
</feature>
<sequence length="245" mass="28149">MTICRIFTTSTVHVKDFLLFIDTETSGLPKNWEKPYSVPGNWPHAVQVSWLVYTRNGELVKQEDYYINDNDFKISPSSLKIHGITQEFRMQNGFPRQQVMAFLAADLLQYQPMVIGHFLELDFHVTGVEFFRTELNNPIPTLPLFCTMQGTTHMVRNPQFKYLRLGQLFEELFQQPLTGQHNAFNDATATAACFFELQKRGEITDERISKQKEQLLKATSSARKAGWGMVAIILCLLSALIAYFL</sequence>
<dbReference type="GO" id="GO:0004527">
    <property type="term" value="F:exonuclease activity"/>
    <property type="evidence" value="ECO:0007669"/>
    <property type="project" value="UniProtKB-ARBA"/>
</dbReference>
<dbReference type="CDD" id="cd06127">
    <property type="entry name" value="DEDDh"/>
    <property type="match status" value="1"/>
</dbReference>
<dbReference type="AlphaFoldDB" id="A0A1N7PUW9"/>
<name>A0A1N7PUW9_9BACT</name>